<protein>
    <submittedName>
        <fullName evidence="2">Uncharacterized protein</fullName>
    </submittedName>
</protein>
<gene>
    <name evidence="2" type="ORF">MACK_002617</name>
</gene>
<accession>A0A976QTS8</accession>
<evidence type="ECO:0000313" key="3">
    <source>
        <dbReference type="Proteomes" id="UP000244811"/>
    </source>
</evidence>
<dbReference type="Proteomes" id="UP000244811">
    <property type="component" value="Chromosome 4"/>
</dbReference>
<feature type="compositionally biased region" description="Basic and acidic residues" evidence="1">
    <location>
        <begin position="795"/>
        <end position="810"/>
    </location>
</feature>
<evidence type="ECO:0000313" key="2">
    <source>
        <dbReference type="EMBL" id="UKK02524.2"/>
    </source>
</evidence>
<dbReference type="EMBL" id="CP056072">
    <property type="protein sequence ID" value="UKK02524.2"/>
    <property type="molecule type" value="Genomic_DNA"/>
</dbReference>
<dbReference type="SUPFAM" id="SSF48371">
    <property type="entry name" value="ARM repeat"/>
    <property type="match status" value="1"/>
</dbReference>
<organism evidence="2 3">
    <name type="scientific">Theileria orientalis</name>
    <dbReference type="NCBI Taxonomy" id="68886"/>
    <lineage>
        <taxon>Eukaryota</taxon>
        <taxon>Sar</taxon>
        <taxon>Alveolata</taxon>
        <taxon>Apicomplexa</taxon>
        <taxon>Aconoidasida</taxon>
        <taxon>Piroplasmida</taxon>
        <taxon>Theileriidae</taxon>
        <taxon>Theileria</taxon>
    </lineage>
</organism>
<feature type="compositionally biased region" description="Low complexity" evidence="1">
    <location>
        <begin position="766"/>
        <end position="784"/>
    </location>
</feature>
<evidence type="ECO:0000256" key="1">
    <source>
        <dbReference type="SAM" id="MobiDB-lite"/>
    </source>
</evidence>
<dbReference type="AlphaFoldDB" id="A0A976QTS8"/>
<dbReference type="InterPro" id="IPR016024">
    <property type="entry name" value="ARM-type_fold"/>
</dbReference>
<feature type="compositionally biased region" description="Low complexity" evidence="1">
    <location>
        <begin position="1"/>
        <end position="11"/>
    </location>
</feature>
<feature type="region of interest" description="Disordered" evidence="1">
    <location>
        <begin position="766"/>
        <end position="817"/>
    </location>
</feature>
<feature type="region of interest" description="Disordered" evidence="1">
    <location>
        <begin position="1"/>
        <end position="20"/>
    </location>
</feature>
<name>A0A976QTS8_THEOR</name>
<reference evidence="2" key="1">
    <citation type="submission" date="2022-07" db="EMBL/GenBank/DDBJ databases">
        <title>Evaluation of T. orientalis genome assembly methods using nanopore sequencing and analysis of variation between genomes.</title>
        <authorList>
            <person name="Yam J."/>
            <person name="Micallef M.L."/>
            <person name="Liu M."/>
            <person name="Djordjevic S.P."/>
            <person name="Bogema D.R."/>
            <person name="Jenkins C."/>
        </authorList>
    </citation>
    <scope>NUCLEOTIDE SEQUENCE</scope>
    <source>
        <strain evidence="2">Goon Nure</strain>
    </source>
</reference>
<feature type="compositionally biased region" description="Polar residues" evidence="1">
    <location>
        <begin position="785"/>
        <end position="794"/>
    </location>
</feature>
<proteinExistence type="predicted"/>
<sequence>MKKNKNNSFKTTKSRVGKEHLRKFKSEDEKLLSNLSRVKKTVKLTTQSISINKDSLNITSRRLTFPELVGKSRHTSENVRNHALLGLIEFVRRYEEEGRINVYTLLQVSCSSIFNESSKLRVSSKNLLMLLMSAYFSKTCNSSCSEIIHLYLRQGIICCNGSRDSSFYDDVYGLVGLIIDRYPWVLSEYHEKLLDCLLKNTPEALSFKHFSCVYSLFKLNTKIDRNTREDLIEYVISVQYKMVSNTRVNDNYTVNASTINKVNGSRVNVISSKTHSTASSIGKRRKTQDHESNINEIECLSITSMTVKSFKLLLDNSEHIKQNDQRIVDLLLSVDLYEFENMTERGKQTYDKLFSDFIKTKIELALTLMRHYTKHHLPLLVPLIQAESLKENIESSRLAEILFKAHSARIDHLLTSEEDVSSNNGYNNVYEDADINHNNDDDINHNNNAHKGNRYYNNVYENNEPSSNGYNTIRKKDASLKVKSEWVSKILRILSDSKLKTNQQLKNYLNQLVSGTGKNEEENEEETNVRELLVNLYYESLNSMFKSVIESPSVWPFICYMKGVSPVVFKEIFDKSHDIRAYDSSTGAISPYMGTAGTEKQYRGLDLDFEQVMNHFIENIDEKLVETFIKMCLYISSNDRKTNIYYKLSEIKNLKEEEYIILSKIYLNMESSSRLNEYLSQIIMELYRKKYIRAVKEFLNVLLFQLFNIKEDGRVDRQGRVVINFDLESEIKEKVEYFMEFWMNFIKLIIGDGTSVSSSNGTDIGSSNYTSVSSSNDTKVSSTDASNHSAGDNGTNDHAEDSENQKKSELNTEENGSTQDSLINYMIKTFIDKYLMVMCNIDNNEDMNNIVKKLIEESLRPNCENIEKDRRKRVYKIIKEVLVEYIDKESLPEWVTAEFQ</sequence>